<keyword evidence="1" id="KW-0812">Transmembrane</keyword>
<protein>
    <submittedName>
        <fullName evidence="2">Uncharacterized protein</fullName>
    </submittedName>
</protein>
<sequence>MAGTLGFLSELVFFLFQNFFSLFVFCSSGTWNPS</sequence>
<keyword evidence="1" id="KW-1133">Transmembrane helix</keyword>
<reference evidence="2" key="1">
    <citation type="submission" date="2014-11" db="EMBL/GenBank/DDBJ databases">
        <authorList>
            <person name="Amaro Gonzalez C."/>
        </authorList>
    </citation>
    <scope>NUCLEOTIDE SEQUENCE</scope>
</reference>
<reference evidence="2" key="2">
    <citation type="journal article" date="2015" name="Fish Shellfish Immunol.">
        <title>Early steps in the European eel (Anguilla anguilla)-Vibrio vulnificus interaction in the gills: Role of the RtxA13 toxin.</title>
        <authorList>
            <person name="Callol A."/>
            <person name="Pajuelo D."/>
            <person name="Ebbesson L."/>
            <person name="Teles M."/>
            <person name="MacKenzie S."/>
            <person name="Amaro C."/>
        </authorList>
    </citation>
    <scope>NUCLEOTIDE SEQUENCE</scope>
</reference>
<dbReference type="EMBL" id="GBXM01049417">
    <property type="protein sequence ID" value="JAH59160.1"/>
    <property type="molecule type" value="Transcribed_RNA"/>
</dbReference>
<dbReference type="AlphaFoldDB" id="A0A0E9U1T2"/>
<evidence type="ECO:0000256" key="1">
    <source>
        <dbReference type="SAM" id="Phobius"/>
    </source>
</evidence>
<organism evidence="2">
    <name type="scientific">Anguilla anguilla</name>
    <name type="common">European freshwater eel</name>
    <name type="synonym">Muraena anguilla</name>
    <dbReference type="NCBI Taxonomy" id="7936"/>
    <lineage>
        <taxon>Eukaryota</taxon>
        <taxon>Metazoa</taxon>
        <taxon>Chordata</taxon>
        <taxon>Craniata</taxon>
        <taxon>Vertebrata</taxon>
        <taxon>Euteleostomi</taxon>
        <taxon>Actinopterygii</taxon>
        <taxon>Neopterygii</taxon>
        <taxon>Teleostei</taxon>
        <taxon>Anguilliformes</taxon>
        <taxon>Anguillidae</taxon>
        <taxon>Anguilla</taxon>
    </lineage>
</organism>
<accession>A0A0E9U1T2</accession>
<keyword evidence="1" id="KW-0472">Membrane</keyword>
<name>A0A0E9U1T2_ANGAN</name>
<proteinExistence type="predicted"/>
<feature type="transmembrane region" description="Helical" evidence="1">
    <location>
        <begin position="12"/>
        <end position="31"/>
    </location>
</feature>
<evidence type="ECO:0000313" key="2">
    <source>
        <dbReference type="EMBL" id="JAH59160.1"/>
    </source>
</evidence>